<gene>
    <name evidence="1" type="ORF">ANE_LOCUS12157</name>
</gene>
<name>A0A565BLI6_9BRAS</name>
<dbReference type="OrthoDB" id="1112795at2759"/>
<keyword evidence="2" id="KW-1185">Reference proteome</keyword>
<dbReference type="EMBL" id="CABITT030000004">
    <property type="protein sequence ID" value="VVB01713.1"/>
    <property type="molecule type" value="Genomic_DNA"/>
</dbReference>
<reference evidence="1" key="1">
    <citation type="submission" date="2019-07" db="EMBL/GenBank/DDBJ databases">
        <authorList>
            <person name="Dittberner H."/>
        </authorList>
    </citation>
    <scope>NUCLEOTIDE SEQUENCE [LARGE SCALE GENOMIC DNA]</scope>
</reference>
<proteinExistence type="predicted"/>
<dbReference type="AlphaFoldDB" id="A0A565BLI6"/>
<dbReference type="Proteomes" id="UP000489600">
    <property type="component" value="Unassembled WGS sequence"/>
</dbReference>
<evidence type="ECO:0000313" key="2">
    <source>
        <dbReference type="Proteomes" id="UP000489600"/>
    </source>
</evidence>
<organism evidence="1 2">
    <name type="scientific">Arabis nemorensis</name>
    <dbReference type="NCBI Taxonomy" id="586526"/>
    <lineage>
        <taxon>Eukaryota</taxon>
        <taxon>Viridiplantae</taxon>
        <taxon>Streptophyta</taxon>
        <taxon>Embryophyta</taxon>
        <taxon>Tracheophyta</taxon>
        <taxon>Spermatophyta</taxon>
        <taxon>Magnoliopsida</taxon>
        <taxon>eudicotyledons</taxon>
        <taxon>Gunneridae</taxon>
        <taxon>Pentapetalae</taxon>
        <taxon>rosids</taxon>
        <taxon>malvids</taxon>
        <taxon>Brassicales</taxon>
        <taxon>Brassicaceae</taxon>
        <taxon>Arabideae</taxon>
        <taxon>Arabis</taxon>
    </lineage>
</organism>
<protein>
    <submittedName>
        <fullName evidence="1">Uncharacterized protein</fullName>
    </submittedName>
</protein>
<accession>A0A565BLI6</accession>
<sequence>MEPPREGSFVTRPLFLDGRNYGYWKIIMQSFINSIAGGAWNSVLTGYKDPLLTDVQGNTAGKVRSLWTEEEVKKFMSNGKTLNAIYNAMDVSQSRTISSYKTTKEV</sequence>
<comment type="caution">
    <text evidence="1">The sequence shown here is derived from an EMBL/GenBank/DDBJ whole genome shotgun (WGS) entry which is preliminary data.</text>
</comment>
<evidence type="ECO:0000313" key="1">
    <source>
        <dbReference type="EMBL" id="VVB01713.1"/>
    </source>
</evidence>